<comment type="similarity">
    <text evidence="2 7">Belongs to the methyltransferase superfamily. L-isoaspartyl/D-aspartyl protein methyltransferase family.</text>
</comment>
<dbReference type="FunFam" id="3.40.50.150:FF:000010">
    <property type="entry name" value="Protein-L-isoaspartate O-methyltransferase"/>
    <property type="match status" value="1"/>
</dbReference>
<dbReference type="GO" id="GO:0032259">
    <property type="term" value="P:methylation"/>
    <property type="evidence" value="ECO:0007669"/>
    <property type="project" value="UniProtKB-KW"/>
</dbReference>
<keyword evidence="4 7" id="KW-0489">Methyltransferase</keyword>
<dbReference type="InterPro" id="IPR029063">
    <property type="entry name" value="SAM-dependent_MTases_sf"/>
</dbReference>
<dbReference type="GO" id="GO:0005737">
    <property type="term" value="C:cytoplasm"/>
    <property type="evidence" value="ECO:0007669"/>
    <property type="project" value="UniProtKB-SubCell"/>
</dbReference>
<name>A0A517RQ03_9PLAN</name>
<evidence type="ECO:0000256" key="1">
    <source>
        <dbReference type="ARBA" id="ARBA00004496"/>
    </source>
</evidence>
<dbReference type="NCBIfam" id="TIGR00080">
    <property type="entry name" value="pimt"/>
    <property type="match status" value="1"/>
</dbReference>
<dbReference type="GO" id="GO:0030091">
    <property type="term" value="P:protein repair"/>
    <property type="evidence" value="ECO:0007669"/>
    <property type="project" value="UniProtKB-UniRule"/>
</dbReference>
<dbReference type="HAMAP" id="MF_00090">
    <property type="entry name" value="PIMT"/>
    <property type="match status" value="1"/>
</dbReference>
<keyword evidence="6 7" id="KW-0949">S-adenosyl-L-methionine</keyword>
<evidence type="ECO:0000256" key="7">
    <source>
        <dbReference type="HAMAP-Rule" id="MF_00090"/>
    </source>
</evidence>
<proteinExistence type="inferred from homology"/>
<dbReference type="PANTHER" id="PTHR11579">
    <property type="entry name" value="PROTEIN-L-ISOASPARTATE O-METHYLTRANSFERASE"/>
    <property type="match status" value="1"/>
</dbReference>
<dbReference type="GO" id="GO:0004719">
    <property type="term" value="F:protein-L-isoaspartate (D-aspartate) O-methyltransferase activity"/>
    <property type="evidence" value="ECO:0007669"/>
    <property type="project" value="UniProtKB-UniRule"/>
</dbReference>
<accession>A0A517RQ03</accession>
<dbReference type="Pfam" id="PF01135">
    <property type="entry name" value="PCMT"/>
    <property type="match status" value="1"/>
</dbReference>
<protein>
    <recommendedName>
        <fullName evidence="7">Protein-L-isoaspartate O-methyltransferase</fullName>
        <ecNumber evidence="7">2.1.1.77</ecNumber>
    </recommendedName>
    <alternativeName>
        <fullName evidence="7">L-isoaspartyl protein carboxyl methyltransferase</fullName>
    </alternativeName>
    <alternativeName>
        <fullName evidence="7">Protein L-isoaspartyl methyltransferase</fullName>
    </alternativeName>
    <alternativeName>
        <fullName evidence="7">Protein-beta-aspartate methyltransferase</fullName>
        <shortName evidence="7">PIMT</shortName>
    </alternativeName>
</protein>
<sequence>MKPITYFLAINIFASFALWNSPEPVFAQSSAYFRGLRHEMVTRYIEGEGIKNPRVLSSMKQVPRHEFVSSNMKNLAYQDLALPIGYKQTISPPYVVAYMTETIDPQPEDKVLEIGTGSGYQAAVLSGLVKDVYTIEIVEGLGKKAAVRLKKLKYDNVHTRIGDGYLGWPEEAPFDKIIVTCSPEKVPQPLIDQLKEGGMLLIPLGERYQQVFHLFQKEQGQLKHKRLIPTLFVPMTGRSEEKREVKPNPLRPEIINGGFEIDANKDRKVDNWHYQRRVDWVNVDAPEGTSYLKFENDTPGRLSQILQGMAIDGSKVHALDISLQVSYLNTTQGAETFQKPGMIIHFYDRIRRNIGQAYIGPWIGSRQWHQQRKTISIPPQTREAVVQLGLNGGVGVLNVDNLKIEKIE</sequence>
<comment type="catalytic activity">
    <reaction evidence="7">
        <text>[protein]-L-isoaspartate + S-adenosyl-L-methionine = [protein]-L-isoaspartate alpha-methyl ester + S-adenosyl-L-homocysteine</text>
        <dbReference type="Rhea" id="RHEA:12705"/>
        <dbReference type="Rhea" id="RHEA-COMP:12143"/>
        <dbReference type="Rhea" id="RHEA-COMP:12144"/>
        <dbReference type="ChEBI" id="CHEBI:57856"/>
        <dbReference type="ChEBI" id="CHEBI:59789"/>
        <dbReference type="ChEBI" id="CHEBI:90596"/>
        <dbReference type="ChEBI" id="CHEBI:90598"/>
        <dbReference type="EC" id="2.1.1.77"/>
    </reaction>
</comment>
<evidence type="ECO:0000256" key="5">
    <source>
        <dbReference type="ARBA" id="ARBA00022679"/>
    </source>
</evidence>
<dbReference type="Proteomes" id="UP000317171">
    <property type="component" value="Chromosome"/>
</dbReference>
<evidence type="ECO:0000256" key="6">
    <source>
        <dbReference type="ARBA" id="ARBA00022691"/>
    </source>
</evidence>
<dbReference type="RefSeq" id="WP_145223056.1">
    <property type="nucleotide sequence ID" value="NZ_CP036269.1"/>
</dbReference>
<dbReference type="SUPFAM" id="SSF53335">
    <property type="entry name" value="S-adenosyl-L-methionine-dependent methyltransferases"/>
    <property type="match status" value="1"/>
</dbReference>
<dbReference type="PANTHER" id="PTHR11579:SF0">
    <property type="entry name" value="PROTEIN-L-ISOASPARTATE(D-ASPARTATE) O-METHYLTRANSFERASE"/>
    <property type="match status" value="1"/>
</dbReference>
<dbReference type="PROSITE" id="PS01279">
    <property type="entry name" value="PCMT"/>
    <property type="match status" value="1"/>
</dbReference>
<dbReference type="NCBIfam" id="NF001453">
    <property type="entry name" value="PRK00312.1"/>
    <property type="match status" value="1"/>
</dbReference>
<keyword evidence="9" id="KW-1185">Reference proteome</keyword>
<feature type="active site" evidence="7">
    <location>
        <position position="91"/>
    </location>
</feature>
<dbReference type="InterPro" id="IPR000682">
    <property type="entry name" value="PCMT"/>
</dbReference>
<evidence type="ECO:0000256" key="4">
    <source>
        <dbReference type="ARBA" id="ARBA00022603"/>
    </source>
</evidence>
<comment type="subcellular location">
    <subcellularLocation>
        <location evidence="1 7">Cytoplasm</location>
    </subcellularLocation>
</comment>
<dbReference type="AlphaFoldDB" id="A0A517RQ03"/>
<dbReference type="EC" id="2.1.1.77" evidence="7"/>
<evidence type="ECO:0000256" key="3">
    <source>
        <dbReference type="ARBA" id="ARBA00022490"/>
    </source>
</evidence>
<comment type="function">
    <text evidence="7">Catalyzes the methyl esterification of L-isoaspartyl residues in peptides and proteins that result from spontaneous decomposition of normal L-aspartyl and L-asparaginyl residues. It plays a role in the repair and/or degradation of damaged proteins.</text>
</comment>
<keyword evidence="3 7" id="KW-0963">Cytoplasm</keyword>
<dbReference type="EMBL" id="CP036269">
    <property type="protein sequence ID" value="QDT45961.1"/>
    <property type="molecule type" value="Genomic_DNA"/>
</dbReference>
<reference evidence="8 9" key="1">
    <citation type="submission" date="2019-02" db="EMBL/GenBank/DDBJ databases">
        <title>Deep-cultivation of Planctomycetes and their phenomic and genomic characterization uncovers novel biology.</title>
        <authorList>
            <person name="Wiegand S."/>
            <person name="Jogler M."/>
            <person name="Boedeker C."/>
            <person name="Pinto D."/>
            <person name="Vollmers J."/>
            <person name="Rivas-Marin E."/>
            <person name="Kohn T."/>
            <person name="Peeters S.H."/>
            <person name="Heuer A."/>
            <person name="Rast P."/>
            <person name="Oberbeckmann S."/>
            <person name="Bunk B."/>
            <person name="Jeske O."/>
            <person name="Meyerdierks A."/>
            <person name="Storesund J.E."/>
            <person name="Kallscheuer N."/>
            <person name="Luecker S."/>
            <person name="Lage O.M."/>
            <person name="Pohl T."/>
            <person name="Merkel B.J."/>
            <person name="Hornburger P."/>
            <person name="Mueller R.-W."/>
            <person name="Bruemmer F."/>
            <person name="Labrenz M."/>
            <person name="Spormann A.M."/>
            <person name="Op den Camp H."/>
            <person name="Overmann J."/>
            <person name="Amann R."/>
            <person name="Jetten M.S.M."/>
            <person name="Mascher T."/>
            <person name="Medema M.H."/>
            <person name="Devos D.P."/>
            <person name="Kaster A.-K."/>
            <person name="Ovreas L."/>
            <person name="Rohde M."/>
            <person name="Galperin M.Y."/>
            <person name="Jogler C."/>
        </authorList>
    </citation>
    <scope>NUCLEOTIDE SEQUENCE [LARGE SCALE GENOMIC DNA]</scope>
    <source>
        <strain evidence="8 9">Pan241w</strain>
    </source>
</reference>
<evidence type="ECO:0000313" key="8">
    <source>
        <dbReference type="EMBL" id="QDT45961.1"/>
    </source>
</evidence>
<evidence type="ECO:0000313" key="9">
    <source>
        <dbReference type="Proteomes" id="UP000317171"/>
    </source>
</evidence>
<dbReference type="Gene3D" id="2.60.120.260">
    <property type="entry name" value="Galactose-binding domain-like"/>
    <property type="match status" value="1"/>
</dbReference>
<dbReference type="CDD" id="cd02440">
    <property type="entry name" value="AdoMet_MTases"/>
    <property type="match status" value="1"/>
</dbReference>
<keyword evidence="5 7" id="KW-0808">Transferase</keyword>
<dbReference type="OrthoDB" id="9772751at2"/>
<organism evidence="8 9">
    <name type="scientific">Gimesia alba</name>
    <dbReference type="NCBI Taxonomy" id="2527973"/>
    <lineage>
        <taxon>Bacteria</taxon>
        <taxon>Pseudomonadati</taxon>
        <taxon>Planctomycetota</taxon>
        <taxon>Planctomycetia</taxon>
        <taxon>Planctomycetales</taxon>
        <taxon>Planctomycetaceae</taxon>
        <taxon>Gimesia</taxon>
    </lineage>
</organism>
<gene>
    <name evidence="8" type="primary">pcm_2</name>
    <name evidence="7" type="synonym">pcm</name>
    <name evidence="8" type="ORF">Pan241w_60890</name>
</gene>
<dbReference type="Gene3D" id="3.40.50.150">
    <property type="entry name" value="Vaccinia Virus protein VP39"/>
    <property type="match status" value="1"/>
</dbReference>
<dbReference type="KEGG" id="gaz:Pan241w_60890"/>
<evidence type="ECO:0000256" key="2">
    <source>
        <dbReference type="ARBA" id="ARBA00005369"/>
    </source>
</evidence>